<evidence type="ECO:0000256" key="13">
    <source>
        <dbReference type="ARBA" id="ARBA00024531"/>
    </source>
</evidence>
<keyword evidence="7" id="KW-0378">Hydrolase</keyword>
<evidence type="ECO:0000256" key="5">
    <source>
        <dbReference type="ARBA" id="ARBA00022692"/>
    </source>
</evidence>
<evidence type="ECO:0000256" key="1">
    <source>
        <dbReference type="ARBA" id="ARBA00001913"/>
    </source>
</evidence>
<evidence type="ECO:0000256" key="7">
    <source>
        <dbReference type="ARBA" id="ARBA00022801"/>
    </source>
</evidence>
<evidence type="ECO:0000256" key="4">
    <source>
        <dbReference type="ARBA" id="ARBA00022553"/>
    </source>
</evidence>
<dbReference type="GO" id="GO:0016042">
    <property type="term" value="P:lipid catabolic process"/>
    <property type="evidence" value="ECO:0007669"/>
    <property type="project" value="UniProtKB-KW"/>
</dbReference>
<sequence>MAWKRSSSFSTFRLLRYIAIGASVGIGGAAMYYVGANQGFTISSKLTPVAGKPLGVRIENIVACSVVALSTVVVIGVGTQRIFGASPVERLRDAIPPSLREAMRQIEGALKPILDSVADTRHPLLLNLAAVARLQEELTVAHPTGLSICQNRDVVADALHWMRFASCAYGFAVCKALGLTGDFSMQTVRKGAMAQTTNITQVQEIADKLWIVKHTNLRDRQDVLMYSNAIFNHVHSPCFYIALDHNMRAVVLSVRGSMSVGDTLTDLVCESTAFLSGEAHAGIAAGANNVLAQARETLVDVLTRFSDEEYKLVVTGHSLGAGTAILLTMLLLDDPIFVTCQVECWAFAPPPVFTPLEKISPRCHRAIKCFVYRNDLVPRLSLFSVRRLCLQVKAADSMPLKAITRLMLAYGTCDQEKRERADFMVLFRQLKHRCGVAAPPFATPGQIYWMLDSDGRFYTTTSREFRSVLLKADMLLSHLPSSYECGLQKTFHLLHRMANRTLLICSSL</sequence>
<dbReference type="GO" id="GO:0046872">
    <property type="term" value="F:metal ion binding"/>
    <property type="evidence" value="ECO:0007669"/>
    <property type="project" value="UniProtKB-KW"/>
</dbReference>
<dbReference type="EMBL" id="HBFA01017601">
    <property type="protein sequence ID" value="CAD8667230.1"/>
    <property type="molecule type" value="Transcribed_RNA"/>
</dbReference>
<dbReference type="Gene3D" id="3.40.50.1820">
    <property type="entry name" value="alpha/beta hydrolase"/>
    <property type="match status" value="1"/>
</dbReference>
<keyword evidence="11" id="KW-0443">Lipid metabolism</keyword>
<keyword evidence="8" id="KW-0106">Calcium</keyword>
<keyword evidence="10 15" id="KW-1133">Transmembrane helix</keyword>
<keyword evidence="3" id="KW-1003">Cell membrane</keyword>
<feature type="domain" description="Fungal lipase-type" evidence="16">
    <location>
        <begin position="251"/>
        <end position="382"/>
    </location>
</feature>
<protein>
    <recommendedName>
        <fullName evidence="14">sn-1-specific diacylglycerol lipase</fullName>
        <ecNumber evidence="14">3.1.1.116</ecNumber>
    </recommendedName>
</protein>
<evidence type="ECO:0000256" key="9">
    <source>
        <dbReference type="ARBA" id="ARBA00022963"/>
    </source>
</evidence>
<evidence type="ECO:0000259" key="16">
    <source>
        <dbReference type="Pfam" id="PF01764"/>
    </source>
</evidence>
<proteinExistence type="predicted"/>
<dbReference type="InterPro" id="IPR029058">
    <property type="entry name" value="AB_hydrolase_fold"/>
</dbReference>
<dbReference type="PANTHER" id="PTHR45792">
    <property type="entry name" value="DIACYLGLYCEROL LIPASE HOMOLOG-RELATED"/>
    <property type="match status" value="1"/>
</dbReference>
<evidence type="ECO:0000256" key="12">
    <source>
        <dbReference type="ARBA" id="ARBA00023136"/>
    </source>
</evidence>
<gene>
    <name evidence="17" type="ORF">POBO1169_LOCUS8981</name>
</gene>
<evidence type="ECO:0000256" key="8">
    <source>
        <dbReference type="ARBA" id="ARBA00022837"/>
    </source>
</evidence>
<evidence type="ECO:0000256" key="2">
    <source>
        <dbReference type="ARBA" id="ARBA00004651"/>
    </source>
</evidence>
<keyword evidence="9" id="KW-0442">Lipid degradation</keyword>
<keyword evidence="4" id="KW-0597">Phosphoprotein</keyword>
<comment type="catalytic activity">
    <reaction evidence="13">
        <text>a 1,2-diacyl-sn-glycerol + H2O = a 2-acylglycerol + a fatty acid + H(+)</text>
        <dbReference type="Rhea" id="RHEA:33275"/>
        <dbReference type="ChEBI" id="CHEBI:15377"/>
        <dbReference type="ChEBI" id="CHEBI:15378"/>
        <dbReference type="ChEBI" id="CHEBI:17389"/>
        <dbReference type="ChEBI" id="CHEBI:17815"/>
        <dbReference type="ChEBI" id="CHEBI:28868"/>
        <dbReference type="EC" id="3.1.1.116"/>
    </reaction>
    <physiologicalReaction direction="left-to-right" evidence="13">
        <dbReference type="Rhea" id="RHEA:33276"/>
    </physiologicalReaction>
</comment>
<dbReference type="PANTHER" id="PTHR45792:SF8">
    <property type="entry name" value="DIACYLGLYCEROL LIPASE-ALPHA"/>
    <property type="match status" value="1"/>
</dbReference>
<evidence type="ECO:0000256" key="11">
    <source>
        <dbReference type="ARBA" id="ARBA00023098"/>
    </source>
</evidence>
<comment type="cofactor">
    <cofactor evidence="1">
        <name>Ca(2+)</name>
        <dbReference type="ChEBI" id="CHEBI:29108"/>
    </cofactor>
</comment>
<feature type="transmembrane region" description="Helical" evidence="15">
    <location>
        <begin position="14"/>
        <end position="34"/>
    </location>
</feature>
<evidence type="ECO:0000256" key="3">
    <source>
        <dbReference type="ARBA" id="ARBA00022475"/>
    </source>
</evidence>
<evidence type="ECO:0000256" key="6">
    <source>
        <dbReference type="ARBA" id="ARBA00022723"/>
    </source>
</evidence>
<dbReference type="GO" id="GO:0005886">
    <property type="term" value="C:plasma membrane"/>
    <property type="evidence" value="ECO:0007669"/>
    <property type="project" value="UniProtKB-SubCell"/>
</dbReference>
<evidence type="ECO:0000256" key="15">
    <source>
        <dbReference type="SAM" id="Phobius"/>
    </source>
</evidence>
<evidence type="ECO:0000313" key="17">
    <source>
        <dbReference type="EMBL" id="CAD8667230.1"/>
    </source>
</evidence>
<comment type="subcellular location">
    <subcellularLocation>
        <location evidence="2">Cell membrane</location>
        <topology evidence="2">Multi-pass membrane protein</topology>
    </subcellularLocation>
</comment>
<dbReference type="InterPro" id="IPR052214">
    <property type="entry name" value="DAG_Lipase-Related"/>
</dbReference>
<keyword evidence="12 15" id="KW-0472">Membrane</keyword>
<evidence type="ECO:0000256" key="14">
    <source>
        <dbReference type="ARBA" id="ARBA00026104"/>
    </source>
</evidence>
<dbReference type="CDD" id="cd00519">
    <property type="entry name" value="Lipase_3"/>
    <property type="match status" value="1"/>
</dbReference>
<dbReference type="AlphaFoldDB" id="A0A7S0R525"/>
<dbReference type="GO" id="GO:0016298">
    <property type="term" value="F:lipase activity"/>
    <property type="evidence" value="ECO:0007669"/>
    <property type="project" value="TreeGrafter"/>
</dbReference>
<reference evidence="17" key="1">
    <citation type="submission" date="2021-01" db="EMBL/GenBank/DDBJ databases">
        <authorList>
            <person name="Corre E."/>
            <person name="Pelletier E."/>
            <person name="Niang G."/>
            <person name="Scheremetjew M."/>
            <person name="Finn R."/>
            <person name="Kale V."/>
            <person name="Holt S."/>
            <person name="Cochrane G."/>
            <person name="Meng A."/>
            <person name="Brown T."/>
            <person name="Cohen L."/>
        </authorList>
    </citation>
    <scope>NUCLEOTIDE SEQUENCE</scope>
    <source>
        <strain evidence="17">CCMP722</strain>
    </source>
</reference>
<dbReference type="EC" id="3.1.1.116" evidence="14"/>
<organism evidence="17">
    <name type="scientific">Pyramimonas obovata</name>
    <dbReference type="NCBI Taxonomy" id="1411642"/>
    <lineage>
        <taxon>Eukaryota</taxon>
        <taxon>Viridiplantae</taxon>
        <taxon>Chlorophyta</taxon>
        <taxon>Pyramimonadophyceae</taxon>
        <taxon>Pyramimonadales</taxon>
        <taxon>Pyramimonadaceae</taxon>
        <taxon>Pyramimonas</taxon>
        <taxon>Pyramimonas incertae sedis</taxon>
    </lineage>
</organism>
<dbReference type="InterPro" id="IPR002921">
    <property type="entry name" value="Fungal_lipase-type"/>
</dbReference>
<keyword evidence="6" id="KW-0479">Metal-binding</keyword>
<dbReference type="SUPFAM" id="SSF53474">
    <property type="entry name" value="alpha/beta-Hydrolases"/>
    <property type="match status" value="1"/>
</dbReference>
<keyword evidence="5 15" id="KW-0812">Transmembrane</keyword>
<dbReference type="Pfam" id="PF01764">
    <property type="entry name" value="Lipase_3"/>
    <property type="match status" value="1"/>
</dbReference>
<name>A0A7S0R525_9CHLO</name>
<accession>A0A7S0R525</accession>
<evidence type="ECO:0000256" key="10">
    <source>
        <dbReference type="ARBA" id="ARBA00022989"/>
    </source>
</evidence>